<name>A0A840IHT7_9ACTN</name>
<comment type="similarity">
    <text evidence="1">Belongs to the leucine-binding protein family.</text>
</comment>
<dbReference type="Pfam" id="PF13458">
    <property type="entry name" value="Peripla_BP_6"/>
    <property type="match status" value="1"/>
</dbReference>
<evidence type="ECO:0000256" key="2">
    <source>
        <dbReference type="ARBA" id="ARBA00022729"/>
    </source>
</evidence>
<protein>
    <submittedName>
        <fullName evidence="5">Branched-chain amino acid transport system substrate-binding protein</fullName>
    </submittedName>
</protein>
<dbReference type="EMBL" id="JACHNU010000005">
    <property type="protein sequence ID" value="MBB4663875.1"/>
    <property type="molecule type" value="Genomic_DNA"/>
</dbReference>
<comment type="caution">
    <text evidence="5">The sequence shown here is derived from an EMBL/GenBank/DDBJ whole genome shotgun (WGS) entry which is preliminary data.</text>
</comment>
<dbReference type="PROSITE" id="PS51257">
    <property type="entry name" value="PROKAR_LIPOPROTEIN"/>
    <property type="match status" value="1"/>
</dbReference>
<dbReference type="InterPro" id="IPR028082">
    <property type="entry name" value="Peripla_BP_I"/>
</dbReference>
<evidence type="ECO:0000259" key="4">
    <source>
        <dbReference type="Pfam" id="PF13458"/>
    </source>
</evidence>
<gene>
    <name evidence="5" type="ORF">BDZ31_003476</name>
</gene>
<dbReference type="InterPro" id="IPR028081">
    <property type="entry name" value="Leu-bd"/>
</dbReference>
<dbReference type="PANTHER" id="PTHR47235:SF1">
    <property type="entry name" value="BLR6548 PROTEIN"/>
    <property type="match status" value="1"/>
</dbReference>
<keyword evidence="2 3" id="KW-0732">Signal</keyword>
<proteinExistence type="inferred from homology"/>
<feature type="domain" description="Leucine-binding protein" evidence="4">
    <location>
        <begin position="47"/>
        <end position="389"/>
    </location>
</feature>
<dbReference type="AlphaFoldDB" id="A0A840IHT7"/>
<dbReference type="Gene3D" id="3.40.50.2300">
    <property type="match status" value="2"/>
</dbReference>
<evidence type="ECO:0000256" key="1">
    <source>
        <dbReference type="ARBA" id="ARBA00010062"/>
    </source>
</evidence>
<dbReference type="Proteomes" id="UP000585272">
    <property type="component" value="Unassembled WGS sequence"/>
</dbReference>
<dbReference type="RefSeq" id="WP_183343598.1">
    <property type="nucleotide sequence ID" value="NZ_JACHNU010000005.1"/>
</dbReference>
<dbReference type="SUPFAM" id="SSF53822">
    <property type="entry name" value="Periplasmic binding protein-like I"/>
    <property type="match status" value="1"/>
</dbReference>
<evidence type="ECO:0000313" key="5">
    <source>
        <dbReference type="EMBL" id="MBB4663875.1"/>
    </source>
</evidence>
<dbReference type="PANTHER" id="PTHR47235">
    <property type="entry name" value="BLR6548 PROTEIN"/>
    <property type="match status" value="1"/>
</dbReference>
<evidence type="ECO:0000313" key="6">
    <source>
        <dbReference type="Proteomes" id="UP000585272"/>
    </source>
</evidence>
<keyword evidence="6" id="KW-1185">Reference proteome</keyword>
<reference evidence="5 6" key="1">
    <citation type="submission" date="2020-08" db="EMBL/GenBank/DDBJ databases">
        <title>Genomic Encyclopedia of Archaeal and Bacterial Type Strains, Phase II (KMG-II): from individual species to whole genera.</title>
        <authorList>
            <person name="Goeker M."/>
        </authorList>
    </citation>
    <scope>NUCLEOTIDE SEQUENCE [LARGE SCALE GENOMIC DNA]</scope>
    <source>
        <strain evidence="5 6">DSM 23288</strain>
    </source>
</reference>
<evidence type="ECO:0000256" key="3">
    <source>
        <dbReference type="SAM" id="SignalP"/>
    </source>
</evidence>
<feature type="signal peptide" evidence="3">
    <location>
        <begin position="1"/>
        <end position="26"/>
    </location>
</feature>
<accession>A0A840IHT7</accession>
<organism evidence="5 6">
    <name type="scientific">Conexibacter arvalis</name>
    <dbReference type="NCBI Taxonomy" id="912552"/>
    <lineage>
        <taxon>Bacteria</taxon>
        <taxon>Bacillati</taxon>
        <taxon>Actinomycetota</taxon>
        <taxon>Thermoleophilia</taxon>
        <taxon>Solirubrobacterales</taxon>
        <taxon>Conexibacteraceae</taxon>
        <taxon>Conexibacter</taxon>
    </lineage>
</organism>
<feature type="chain" id="PRO_5038438916" evidence="3">
    <location>
        <begin position="27"/>
        <end position="408"/>
    </location>
</feature>
<sequence length="408" mass="42198">MESRVLARRTRGVIAALATGALLVTAGCGSSDGGAETGGSASEKGEIVLGATGPLTGPAASLGELYKGMQAKFDEINRAGGIDGNTIKLAIKDDQLNPATTPGVARQLVEGDDISMMCGTAGSPTTVSIMPYLKARNIALVAAAGSSELTDDNAYLPLPTYPSLAAGVTKHGVEEMGKRSVAIAYTDDAVGNPTLAGATWQLEQMGIEPVATVKFNGVAPDQSATVAKLKSSGADFVVINNTAPIVAGIIRAAAKIGYKPQWGVLWPALNRNLVELSGGTIDDNVIFASPFLLGDDDRASGFREALKASSPNADATDSIVMLGWVTATACAEVIERAVEAAGGGKPSREQIVEAMPGLTYSDDYISNLRWTEENHTVRGEALIVGIEGGRFKALTDFQPLPDAPEHEG</sequence>